<dbReference type="InterPro" id="IPR003593">
    <property type="entry name" value="AAA+_ATPase"/>
</dbReference>
<evidence type="ECO:0000313" key="6">
    <source>
        <dbReference type="EMBL" id="MBB5834399.1"/>
    </source>
</evidence>
<evidence type="ECO:0000259" key="5">
    <source>
        <dbReference type="PROSITE" id="PS50893"/>
    </source>
</evidence>
<evidence type="ECO:0000256" key="3">
    <source>
        <dbReference type="ARBA" id="ARBA00022741"/>
    </source>
</evidence>
<dbReference type="AlphaFoldDB" id="A0A7W9J302"/>
<gene>
    <name evidence="6" type="ORF">HDA39_001133</name>
</gene>
<dbReference type="InterPro" id="IPR013563">
    <property type="entry name" value="Oligopep_ABC_C"/>
</dbReference>
<accession>A0A7W9J302</accession>
<dbReference type="CDD" id="cd03257">
    <property type="entry name" value="ABC_NikE_OppD_transporters"/>
    <property type="match status" value="1"/>
</dbReference>
<dbReference type="PROSITE" id="PS00211">
    <property type="entry name" value="ABC_TRANSPORTER_1"/>
    <property type="match status" value="1"/>
</dbReference>
<dbReference type="RefSeq" id="WP_184794169.1">
    <property type="nucleotide sequence ID" value="NZ_JACHMY010000001.1"/>
</dbReference>
<evidence type="ECO:0000256" key="4">
    <source>
        <dbReference type="ARBA" id="ARBA00022840"/>
    </source>
</evidence>
<feature type="domain" description="ABC transporter" evidence="5">
    <location>
        <begin position="12"/>
        <end position="257"/>
    </location>
</feature>
<dbReference type="PANTHER" id="PTHR43776:SF7">
    <property type="entry name" value="D,D-DIPEPTIDE TRANSPORT ATP-BINDING PROTEIN DDPF-RELATED"/>
    <property type="match status" value="1"/>
</dbReference>
<dbReference type="InterPro" id="IPR003439">
    <property type="entry name" value="ABC_transporter-like_ATP-bd"/>
</dbReference>
<dbReference type="Pfam" id="PF00005">
    <property type="entry name" value="ABC_tran"/>
    <property type="match status" value="1"/>
</dbReference>
<keyword evidence="4 6" id="KW-0067">ATP-binding</keyword>
<name>A0A7W9J302_9ACTN</name>
<comment type="caution">
    <text evidence="6">The sequence shown here is derived from an EMBL/GenBank/DDBJ whole genome shotgun (WGS) entry which is preliminary data.</text>
</comment>
<dbReference type="InterPro" id="IPR017871">
    <property type="entry name" value="ABC_transporter-like_CS"/>
</dbReference>
<dbReference type="SUPFAM" id="SSF52540">
    <property type="entry name" value="P-loop containing nucleoside triphosphate hydrolases"/>
    <property type="match status" value="1"/>
</dbReference>
<dbReference type="Pfam" id="PF08352">
    <property type="entry name" value="oligo_HPY"/>
    <property type="match status" value="1"/>
</dbReference>
<keyword evidence="7" id="KW-1185">Reference proteome</keyword>
<dbReference type="GO" id="GO:0005524">
    <property type="term" value="F:ATP binding"/>
    <property type="evidence" value="ECO:0007669"/>
    <property type="project" value="UniProtKB-KW"/>
</dbReference>
<keyword evidence="3" id="KW-0547">Nucleotide-binding</keyword>
<dbReference type="NCBIfam" id="TIGR01727">
    <property type="entry name" value="oligo_HPY"/>
    <property type="match status" value="1"/>
</dbReference>
<protein>
    <submittedName>
        <fullName evidence="6">Oligopeptide/dipeptide ABC transporter ATP-binding protein</fullName>
    </submittedName>
</protein>
<organism evidence="6 7">
    <name type="scientific">Kribbella italica</name>
    <dbReference type="NCBI Taxonomy" id="1540520"/>
    <lineage>
        <taxon>Bacteria</taxon>
        <taxon>Bacillati</taxon>
        <taxon>Actinomycetota</taxon>
        <taxon>Actinomycetes</taxon>
        <taxon>Propionibacteriales</taxon>
        <taxon>Kribbellaceae</taxon>
        <taxon>Kribbella</taxon>
    </lineage>
</organism>
<sequence length="335" mass="36483">MSDELLVATNLVKHYDISPALSFGTKTLVRAVDGVDLVLRKGESLGIVGESGCGKSTLVRLLAALEKPTEGELRYDGVDVAGLKGRALRRWRRNVQVVFQDPYSSLNPRMRVGEIVAEPLEVHPDVSKGLDIRKRVRELLELVGLRAEDETKFPHQFSGGQRQRIGIARAIALNPDVLLCDEPVSALDLSVQAQVVNLLMRLQRELGLSIIFVAHDLSVVRHVSDRVAVMYLGKVAELGQHHEVYDVPAHPYTQALLSAEPGLARAGGRRRIVLAGDPPSPVSPPSGCRFHTRCLQAEAKCSVDVPELRVIESSQHVACHFAEKAQASFAAGVAS</sequence>
<dbReference type="GO" id="GO:0015833">
    <property type="term" value="P:peptide transport"/>
    <property type="evidence" value="ECO:0007669"/>
    <property type="project" value="InterPro"/>
</dbReference>
<dbReference type="FunFam" id="3.40.50.300:FF:000016">
    <property type="entry name" value="Oligopeptide ABC transporter ATP-binding component"/>
    <property type="match status" value="1"/>
</dbReference>
<dbReference type="EMBL" id="JACHMY010000001">
    <property type="protein sequence ID" value="MBB5834399.1"/>
    <property type="molecule type" value="Genomic_DNA"/>
</dbReference>
<dbReference type="InterPro" id="IPR050319">
    <property type="entry name" value="ABC_transp_ATP-bind"/>
</dbReference>
<dbReference type="SMART" id="SM00382">
    <property type="entry name" value="AAA"/>
    <property type="match status" value="1"/>
</dbReference>
<dbReference type="PANTHER" id="PTHR43776">
    <property type="entry name" value="TRANSPORT ATP-BINDING PROTEIN"/>
    <property type="match status" value="1"/>
</dbReference>
<proteinExistence type="inferred from homology"/>
<comment type="similarity">
    <text evidence="1">Belongs to the ABC transporter superfamily.</text>
</comment>
<evidence type="ECO:0000313" key="7">
    <source>
        <dbReference type="Proteomes" id="UP000549971"/>
    </source>
</evidence>
<reference evidence="6 7" key="1">
    <citation type="submission" date="2020-08" db="EMBL/GenBank/DDBJ databases">
        <title>Sequencing the genomes of 1000 actinobacteria strains.</title>
        <authorList>
            <person name="Klenk H.-P."/>
        </authorList>
    </citation>
    <scope>NUCLEOTIDE SEQUENCE [LARGE SCALE GENOMIC DNA]</scope>
    <source>
        <strain evidence="6 7">DSM 28967</strain>
    </source>
</reference>
<dbReference type="NCBIfam" id="NF008453">
    <property type="entry name" value="PRK11308.1"/>
    <property type="match status" value="1"/>
</dbReference>
<dbReference type="GO" id="GO:0055085">
    <property type="term" value="P:transmembrane transport"/>
    <property type="evidence" value="ECO:0007669"/>
    <property type="project" value="UniProtKB-ARBA"/>
</dbReference>
<dbReference type="InterPro" id="IPR027417">
    <property type="entry name" value="P-loop_NTPase"/>
</dbReference>
<keyword evidence="2" id="KW-0813">Transport</keyword>
<dbReference type="Proteomes" id="UP000549971">
    <property type="component" value="Unassembled WGS sequence"/>
</dbReference>
<dbReference type="GO" id="GO:0016887">
    <property type="term" value="F:ATP hydrolysis activity"/>
    <property type="evidence" value="ECO:0007669"/>
    <property type="project" value="InterPro"/>
</dbReference>
<dbReference type="Gene3D" id="3.40.50.300">
    <property type="entry name" value="P-loop containing nucleotide triphosphate hydrolases"/>
    <property type="match status" value="1"/>
</dbReference>
<evidence type="ECO:0000256" key="1">
    <source>
        <dbReference type="ARBA" id="ARBA00005417"/>
    </source>
</evidence>
<dbReference type="PROSITE" id="PS50893">
    <property type="entry name" value="ABC_TRANSPORTER_2"/>
    <property type="match status" value="1"/>
</dbReference>
<evidence type="ECO:0000256" key="2">
    <source>
        <dbReference type="ARBA" id="ARBA00022448"/>
    </source>
</evidence>